<name>A0A7X0NG12_9GAMM</name>
<dbReference type="AlphaFoldDB" id="A0A7X0NG12"/>
<sequence>MTIIVAGKLLLKAGMREEFIEKSIPAILLARQNKACVDFSVSPDSVDANRVNIFEQWTTEEALTKFRDSGPESDTLSMVEVVDIKEFTL</sequence>
<feature type="domain" description="ABM" evidence="1">
    <location>
        <begin position="3"/>
        <end position="89"/>
    </location>
</feature>
<keyword evidence="2" id="KW-0560">Oxidoreductase</keyword>
<dbReference type="RefSeq" id="WP_184423440.1">
    <property type="nucleotide sequence ID" value="NZ_AP027362.1"/>
</dbReference>
<evidence type="ECO:0000313" key="2">
    <source>
        <dbReference type="EMBL" id="MBB6542616.1"/>
    </source>
</evidence>
<organism evidence="2 3">
    <name type="scientific">Thalassotalea piscium</name>
    <dbReference type="NCBI Taxonomy" id="1230533"/>
    <lineage>
        <taxon>Bacteria</taxon>
        <taxon>Pseudomonadati</taxon>
        <taxon>Pseudomonadota</taxon>
        <taxon>Gammaproteobacteria</taxon>
        <taxon>Alteromonadales</taxon>
        <taxon>Colwelliaceae</taxon>
        <taxon>Thalassotalea</taxon>
    </lineage>
</organism>
<keyword evidence="2" id="KW-0503">Monooxygenase</keyword>
<protein>
    <submittedName>
        <fullName evidence="2">Quinol monooxygenase YgiN</fullName>
    </submittedName>
</protein>
<proteinExistence type="predicted"/>
<dbReference type="PROSITE" id="PS51725">
    <property type="entry name" value="ABM"/>
    <property type="match status" value="1"/>
</dbReference>
<dbReference type="InterPro" id="IPR007138">
    <property type="entry name" value="ABM_dom"/>
</dbReference>
<dbReference type="Gene3D" id="3.30.70.100">
    <property type="match status" value="1"/>
</dbReference>
<gene>
    <name evidence="2" type="ORF">HNQ55_001115</name>
</gene>
<accession>A0A7X0NG12</accession>
<evidence type="ECO:0000313" key="3">
    <source>
        <dbReference type="Proteomes" id="UP000537141"/>
    </source>
</evidence>
<reference evidence="2 3" key="1">
    <citation type="submission" date="2020-08" db="EMBL/GenBank/DDBJ databases">
        <title>Genomic Encyclopedia of Type Strains, Phase IV (KMG-IV): sequencing the most valuable type-strain genomes for metagenomic binning, comparative biology and taxonomic classification.</title>
        <authorList>
            <person name="Goeker M."/>
        </authorList>
    </citation>
    <scope>NUCLEOTIDE SEQUENCE [LARGE SCALE GENOMIC DNA]</scope>
    <source>
        <strain evidence="2 3">DSM 26287</strain>
    </source>
</reference>
<dbReference type="InterPro" id="IPR011008">
    <property type="entry name" value="Dimeric_a/b-barrel"/>
</dbReference>
<dbReference type="EMBL" id="JACHHU010000006">
    <property type="protein sequence ID" value="MBB6542616.1"/>
    <property type="molecule type" value="Genomic_DNA"/>
</dbReference>
<dbReference type="Pfam" id="PF03992">
    <property type="entry name" value="ABM"/>
    <property type="match status" value="1"/>
</dbReference>
<evidence type="ECO:0000259" key="1">
    <source>
        <dbReference type="PROSITE" id="PS51725"/>
    </source>
</evidence>
<dbReference type="GO" id="GO:0004497">
    <property type="term" value="F:monooxygenase activity"/>
    <property type="evidence" value="ECO:0007669"/>
    <property type="project" value="UniProtKB-KW"/>
</dbReference>
<dbReference type="SUPFAM" id="SSF54909">
    <property type="entry name" value="Dimeric alpha+beta barrel"/>
    <property type="match status" value="1"/>
</dbReference>
<comment type="caution">
    <text evidence="2">The sequence shown here is derived from an EMBL/GenBank/DDBJ whole genome shotgun (WGS) entry which is preliminary data.</text>
</comment>
<keyword evidence="3" id="KW-1185">Reference proteome</keyword>
<dbReference type="Proteomes" id="UP000537141">
    <property type="component" value="Unassembled WGS sequence"/>
</dbReference>